<dbReference type="InterPro" id="IPR037232">
    <property type="entry name" value="NADH_quin_OxRdtase_su_C/D-like"/>
</dbReference>
<reference evidence="6" key="1">
    <citation type="submission" date="2020-01" db="EMBL/GenBank/DDBJ databases">
        <authorList>
            <person name="Meier V. D."/>
            <person name="Meier V D."/>
        </authorList>
    </citation>
    <scope>NUCLEOTIDE SEQUENCE</scope>
    <source>
        <strain evidence="6">HLG_WM_MAG_03</strain>
    </source>
</reference>
<evidence type="ECO:0000256" key="3">
    <source>
        <dbReference type="RuleBase" id="RU003456"/>
    </source>
</evidence>
<comment type="catalytic activity">
    <reaction evidence="4">
        <text>a quinone + NADH + 5 H(+)(in) = a quinol + NAD(+) + 4 H(+)(out)</text>
        <dbReference type="Rhea" id="RHEA:57888"/>
        <dbReference type="ChEBI" id="CHEBI:15378"/>
        <dbReference type="ChEBI" id="CHEBI:24646"/>
        <dbReference type="ChEBI" id="CHEBI:57540"/>
        <dbReference type="ChEBI" id="CHEBI:57945"/>
        <dbReference type="ChEBI" id="CHEBI:132124"/>
    </reaction>
</comment>
<comment type="function">
    <text evidence="4">NDH-1 shuttles electrons from NADH, via FMN and iron-sulfur (Fe-S) centers, to quinones in the respiratory chain.</text>
</comment>
<dbReference type="EC" id="7.1.1.-" evidence="4"/>
<dbReference type="Pfam" id="PF00329">
    <property type="entry name" value="Complex1_30kDa"/>
    <property type="match status" value="1"/>
</dbReference>
<keyword evidence="3" id="KW-0520">NAD</keyword>
<evidence type="ECO:0000256" key="1">
    <source>
        <dbReference type="ARBA" id="ARBA00007569"/>
    </source>
</evidence>
<sequence length="264" mass="30606">MRKYVPKDSVQKKAYYTDRFHVVPSTPREKVDSDPVYAEQLEALAAKVEVKSSRIELNCMVVEINHEDNFKALEVLKEECGYAVLTEMSAVDYLAKDGNFEVFYQMLNLKEVKRMRLVMRIEQGLAVESAVPLYKSANFAEREMFDMFGIVANNHPFMKRILMPDDWEGNPLLKTYPLHGDEFASWYEVDKIFGKDAREAIGPENRDEAKVERYDSKRFSRVGYEVPFGADVNAENETETAIEYSKTFLVDYNKGDTKQLKERK</sequence>
<dbReference type="PROSITE" id="PS00542">
    <property type="entry name" value="COMPLEX1_30K"/>
    <property type="match status" value="1"/>
</dbReference>
<dbReference type="GO" id="GO:0048038">
    <property type="term" value="F:quinone binding"/>
    <property type="evidence" value="ECO:0007669"/>
    <property type="project" value="UniProtKB-KW"/>
</dbReference>
<keyword evidence="6" id="KW-0830">Ubiquinone</keyword>
<proteinExistence type="inferred from homology"/>
<keyword evidence="3" id="KW-1278">Translocase</keyword>
<protein>
    <recommendedName>
        <fullName evidence="4">NADH-quinone oxidoreductase</fullName>
        <ecNumber evidence="4">7.1.1.-</ecNumber>
    </recommendedName>
</protein>
<evidence type="ECO:0000313" key="6">
    <source>
        <dbReference type="EMBL" id="CAA6811681.1"/>
    </source>
</evidence>
<comment type="similarity">
    <text evidence="1 3">Belongs to the complex I 30 kDa subunit family.</text>
</comment>
<dbReference type="SUPFAM" id="SSF143243">
    <property type="entry name" value="Nqo5-like"/>
    <property type="match status" value="1"/>
</dbReference>
<dbReference type="InterPro" id="IPR020396">
    <property type="entry name" value="NADH_UbQ_OxRdtase_CS"/>
</dbReference>
<accession>A0A6S6SX72</accession>
<keyword evidence="4" id="KW-0874">Quinone</keyword>
<name>A0A6S6SX72_9BACT</name>
<dbReference type="GO" id="GO:0016651">
    <property type="term" value="F:oxidoreductase activity, acting on NAD(P)H"/>
    <property type="evidence" value="ECO:0007669"/>
    <property type="project" value="InterPro"/>
</dbReference>
<evidence type="ECO:0000256" key="4">
    <source>
        <dbReference type="RuleBase" id="RU003582"/>
    </source>
</evidence>
<organism evidence="6">
    <name type="scientific">uncultured Sulfurovum sp</name>
    <dbReference type="NCBI Taxonomy" id="269237"/>
    <lineage>
        <taxon>Bacteria</taxon>
        <taxon>Pseudomonadati</taxon>
        <taxon>Campylobacterota</taxon>
        <taxon>Epsilonproteobacteria</taxon>
        <taxon>Campylobacterales</taxon>
        <taxon>Sulfurovaceae</taxon>
        <taxon>Sulfurovum</taxon>
        <taxon>environmental samples</taxon>
    </lineage>
</organism>
<dbReference type="InterPro" id="IPR001268">
    <property type="entry name" value="NADH_UbQ_OxRdtase_30kDa_su"/>
</dbReference>
<dbReference type="PANTHER" id="PTHR10884:SF14">
    <property type="entry name" value="NADH DEHYDROGENASE [UBIQUINONE] IRON-SULFUR PROTEIN 3, MITOCHONDRIAL"/>
    <property type="match status" value="1"/>
</dbReference>
<feature type="domain" description="NADH:ubiquinone oxidoreductase 30kDa subunit" evidence="5">
    <location>
        <begin position="62"/>
        <end position="181"/>
    </location>
</feature>
<dbReference type="EMBL" id="CACVAR010000208">
    <property type="protein sequence ID" value="CAA6811681.1"/>
    <property type="molecule type" value="Genomic_DNA"/>
</dbReference>
<dbReference type="PANTHER" id="PTHR10884">
    <property type="entry name" value="NADH DEHYDROGENASE UBIQUINONE IRON-SULFUR PROTEIN 3"/>
    <property type="match status" value="1"/>
</dbReference>
<dbReference type="GO" id="GO:0008137">
    <property type="term" value="F:NADH dehydrogenase (ubiquinone) activity"/>
    <property type="evidence" value="ECO:0007669"/>
    <property type="project" value="InterPro"/>
</dbReference>
<evidence type="ECO:0000256" key="2">
    <source>
        <dbReference type="ARBA" id="ARBA00022448"/>
    </source>
</evidence>
<dbReference type="NCBIfam" id="NF006304">
    <property type="entry name" value="PRK08491.1"/>
    <property type="match status" value="1"/>
</dbReference>
<evidence type="ECO:0000259" key="5">
    <source>
        <dbReference type="Pfam" id="PF00329"/>
    </source>
</evidence>
<keyword evidence="6" id="KW-0560">Oxidoreductase</keyword>
<gene>
    <name evidence="6" type="ORF">HELGO_WM16234</name>
</gene>
<dbReference type="AlphaFoldDB" id="A0A6S6SX72"/>
<keyword evidence="2 3" id="KW-0813">Transport</keyword>
<dbReference type="Gene3D" id="3.30.460.80">
    <property type="entry name" value="NADH:ubiquinone oxidoreductase, 30kDa subunit"/>
    <property type="match status" value="1"/>
</dbReference>